<evidence type="ECO:0000256" key="2">
    <source>
        <dbReference type="ARBA" id="ARBA00012608"/>
    </source>
</evidence>
<dbReference type="InterPro" id="IPR016156">
    <property type="entry name" value="FAD/NAD-linked_Rdtase_dimer_sf"/>
</dbReference>
<organism evidence="14 15">
    <name type="scientific">Nitrospina watsonii</name>
    <dbReference type="NCBI Taxonomy" id="1323948"/>
    <lineage>
        <taxon>Bacteria</taxon>
        <taxon>Pseudomonadati</taxon>
        <taxon>Nitrospinota/Tectimicrobiota group</taxon>
        <taxon>Nitrospinota</taxon>
        <taxon>Nitrospinia</taxon>
        <taxon>Nitrospinales</taxon>
        <taxon>Nitrospinaceae</taxon>
        <taxon>Nitrospina</taxon>
    </lineage>
</organism>
<keyword evidence="7" id="KW-1015">Disulfide bond</keyword>
<evidence type="ECO:0000313" key="15">
    <source>
        <dbReference type="Proteomes" id="UP001157733"/>
    </source>
</evidence>
<sequence length="486" mass="53287">MHRGAEMAKKDYNLIVIGGGSAGLVSAYIGSVLKAKVALIEKHKMGGDCLNTGCVPSKALLRSGKILSYIKRHQLYGLKSASAEFDFADIMERVQNVIQKVEPHDSIERYTRLGVDCYTGAAKLLSPHEVEVDGKTLTTQNIIIATGATPAVPPIGGLDQVDALTSDTLWSLRELPNRLLIAGGGPIGSELAQAFVRVGSQVTQVEMGPEILSREDEDVSRTVRQKFVSEGIDVRVNTKCKEVIKEDGRTFMRVEKQDGTTEDIEFDRILVAVGRAANAKGFGLEEIGVKLGDRGTVEVDEYLRTPAHKNIYACGDVAGPYQFTHTAAHQAWFCAVNALFSPFKKFKVDYSVVPWCTFTDPEVARAGLNEMEAKEQNIPYEVTTYGIDDLDRAIADSEDHGFVKVLTPPGKDKILGVTIVGFHAGDLIAEYVLAMKHGLGLNKILSTIHIYPTMAEANKFAAGVWKKNNAPEGLLKWVQKFHNWRR</sequence>
<keyword evidence="10" id="KW-0520">NAD</keyword>
<name>A0ABM9HBB3_9BACT</name>
<dbReference type="InterPro" id="IPR023753">
    <property type="entry name" value="FAD/NAD-binding_dom"/>
</dbReference>
<keyword evidence="11" id="KW-0812">Transmembrane</keyword>
<keyword evidence="3 10" id="KW-0285">Flavoprotein</keyword>
<evidence type="ECO:0000259" key="13">
    <source>
        <dbReference type="Pfam" id="PF07992"/>
    </source>
</evidence>
<comment type="cofactor">
    <cofactor evidence="10">
        <name>FAD</name>
        <dbReference type="ChEBI" id="CHEBI:57692"/>
    </cofactor>
    <text evidence="10">Binds 1 FAD per subunit.</text>
</comment>
<dbReference type="Gene3D" id="3.30.390.30">
    <property type="match status" value="1"/>
</dbReference>
<keyword evidence="5" id="KW-0521">NADP</keyword>
<dbReference type="PROSITE" id="PS00076">
    <property type="entry name" value="PYRIDINE_REDOX_1"/>
    <property type="match status" value="1"/>
</dbReference>
<keyword evidence="11" id="KW-1133">Transmembrane helix</keyword>
<evidence type="ECO:0000256" key="4">
    <source>
        <dbReference type="ARBA" id="ARBA00022827"/>
    </source>
</evidence>
<comment type="catalytic activity">
    <reaction evidence="9 10">
        <text>N(6)-[(R)-dihydrolipoyl]-L-lysyl-[protein] + NAD(+) = N(6)-[(R)-lipoyl]-L-lysyl-[protein] + NADH + H(+)</text>
        <dbReference type="Rhea" id="RHEA:15045"/>
        <dbReference type="Rhea" id="RHEA-COMP:10474"/>
        <dbReference type="Rhea" id="RHEA-COMP:10475"/>
        <dbReference type="ChEBI" id="CHEBI:15378"/>
        <dbReference type="ChEBI" id="CHEBI:57540"/>
        <dbReference type="ChEBI" id="CHEBI:57945"/>
        <dbReference type="ChEBI" id="CHEBI:83099"/>
        <dbReference type="ChEBI" id="CHEBI:83100"/>
        <dbReference type="EC" id="1.8.1.4"/>
    </reaction>
</comment>
<evidence type="ECO:0000259" key="12">
    <source>
        <dbReference type="Pfam" id="PF02852"/>
    </source>
</evidence>
<protein>
    <recommendedName>
        <fullName evidence="2 10">Dihydrolipoyl dehydrogenase</fullName>
        <ecNumber evidence="2 10">1.8.1.4</ecNumber>
    </recommendedName>
</protein>
<evidence type="ECO:0000313" key="14">
    <source>
        <dbReference type="EMBL" id="CAI2717437.1"/>
    </source>
</evidence>
<evidence type="ECO:0000256" key="8">
    <source>
        <dbReference type="ARBA" id="ARBA00023284"/>
    </source>
</evidence>
<comment type="miscellaneous">
    <text evidence="10">The active site is a redox-active disulfide bond.</text>
</comment>
<accession>A0ABM9HBB3</accession>
<dbReference type="Pfam" id="PF02852">
    <property type="entry name" value="Pyr_redox_dim"/>
    <property type="match status" value="1"/>
</dbReference>
<dbReference type="PIRSF" id="PIRSF000350">
    <property type="entry name" value="Mercury_reductase_MerA"/>
    <property type="match status" value="1"/>
</dbReference>
<dbReference type="InterPro" id="IPR012999">
    <property type="entry name" value="Pyr_OxRdtase_I_AS"/>
</dbReference>
<dbReference type="EC" id="1.8.1.4" evidence="2 10"/>
<dbReference type="PANTHER" id="PTHR43014">
    <property type="entry name" value="MERCURIC REDUCTASE"/>
    <property type="match status" value="1"/>
</dbReference>
<keyword evidence="8 10" id="KW-0676">Redox-active center</keyword>
<gene>
    <name evidence="14" type="ORF">NSPWAT_0578</name>
</gene>
<dbReference type="PANTHER" id="PTHR43014:SF2">
    <property type="entry name" value="MERCURIC REDUCTASE"/>
    <property type="match status" value="1"/>
</dbReference>
<dbReference type="SUPFAM" id="SSF51905">
    <property type="entry name" value="FAD/NAD(P)-binding domain"/>
    <property type="match status" value="1"/>
</dbReference>
<dbReference type="PRINTS" id="PR00368">
    <property type="entry name" value="FADPNR"/>
</dbReference>
<evidence type="ECO:0000256" key="11">
    <source>
        <dbReference type="SAM" id="Phobius"/>
    </source>
</evidence>
<evidence type="ECO:0000256" key="7">
    <source>
        <dbReference type="ARBA" id="ARBA00023157"/>
    </source>
</evidence>
<evidence type="ECO:0000256" key="1">
    <source>
        <dbReference type="ARBA" id="ARBA00007532"/>
    </source>
</evidence>
<comment type="similarity">
    <text evidence="1 10">Belongs to the class-I pyridine nucleotide-disulfide oxidoreductase family.</text>
</comment>
<dbReference type="InterPro" id="IPR004099">
    <property type="entry name" value="Pyr_nucl-diS_OxRdtase_dimer"/>
</dbReference>
<dbReference type="Proteomes" id="UP001157733">
    <property type="component" value="Chromosome"/>
</dbReference>
<dbReference type="PRINTS" id="PR00411">
    <property type="entry name" value="PNDRDTASEI"/>
</dbReference>
<dbReference type="NCBIfam" id="TIGR01350">
    <property type="entry name" value="lipoamide_DH"/>
    <property type="match status" value="1"/>
</dbReference>
<dbReference type="InterPro" id="IPR001100">
    <property type="entry name" value="Pyr_nuc-diS_OxRdtase"/>
</dbReference>
<evidence type="ECO:0000256" key="6">
    <source>
        <dbReference type="ARBA" id="ARBA00023002"/>
    </source>
</evidence>
<dbReference type="GO" id="GO:0004148">
    <property type="term" value="F:dihydrolipoyl dehydrogenase (NADH) activity"/>
    <property type="evidence" value="ECO:0007669"/>
    <property type="project" value="UniProtKB-EC"/>
</dbReference>
<feature type="domain" description="FAD/NAD(P)-binding" evidence="13">
    <location>
        <begin position="12"/>
        <end position="331"/>
    </location>
</feature>
<dbReference type="Gene3D" id="3.50.50.60">
    <property type="entry name" value="FAD/NAD(P)-binding domain"/>
    <property type="match status" value="2"/>
</dbReference>
<evidence type="ECO:0000256" key="9">
    <source>
        <dbReference type="ARBA" id="ARBA00049187"/>
    </source>
</evidence>
<keyword evidence="4 10" id="KW-0274">FAD</keyword>
<keyword evidence="15" id="KW-1185">Reference proteome</keyword>
<dbReference type="SUPFAM" id="SSF55424">
    <property type="entry name" value="FAD/NAD-linked reductases, dimerisation (C-terminal) domain"/>
    <property type="match status" value="1"/>
</dbReference>
<feature type="transmembrane region" description="Helical" evidence="11">
    <location>
        <begin position="12"/>
        <end position="33"/>
    </location>
</feature>
<evidence type="ECO:0000256" key="3">
    <source>
        <dbReference type="ARBA" id="ARBA00022630"/>
    </source>
</evidence>
<dbReference type="InterPro" id="IPR006258">
    <property type="entry name" value="Lipoamide_DH"/>
</dbReference>
<proteinExistence type="inferred from homology"/>
<keyword evidence="11" id="KW-0472">Membrane</keyword>
<dbReference type="EMBL" id="OX336137">
    <property type="protein sequence ID" value="CAI2717437.1"/>
    <property type="molecule type" value="Genomic_DNA"/>
</dbReference>
<reference evidence="14 15" key="1">
    <citation type="submission" date="2022-09" db="EMBL/GenBank/DDBJ databases">
        <authorList>
            <person name="Kop L."/>
        </authorList>
    </citation>
    <scope>NUCLEOTIDE SEQUENCE [LARGE SCALE GENOMIC DNA]</scope>
    <source>
        <strain evidence="14 15">347</strain>
    </source>
</reference>
<keyword evidence="14" id="KW-0670">Pyruvate</keyword>
<evidence type="ECO:0000256" key="10">
    <source>
        <dbReference type="RuleBase" id="RU003692"/>
    </source>
</evidence>
<dbReference type="InterPro" id="IPR036188">
    <property type="entry name" value="FAD/NAD-bd_sf"/>
</dbReference>
<keyword evidence="6 10" id="KW-0560">Oxidoreductase</keyword>
<evidence type="ECO:0000256" key="5">
    <source>
        <dbReference type="ARBA" id="ARBA00022857"/>
    </source>
</evidence>
<dbReference type="Pfam" id="PF07992">
    <property type="entry name" value="Pyr_redox_2"/>
    <property type="match status" value="1"/>
</dbReference>
<feature type="domain" description="Pyridine nucleotide-disulphide oxidoreductase dimerisation" evidence="12">
    <location>
        <begin position="353"/>
        <end position="459"/>
    </location>
</feature>